<evidence type="ECO:0000313" key="3">
    <source>
        <dbReference type="Proteomes" id="UP000199028"/>
    </source>
</evidence>
<proteinExistence type="predicted"/>
<keyword evidence="3" id="KW-1185">Reference proteome</keyword>
<evidence type="ECO:0000256" key="1">
    <source>
        <dbReference type="SAM" id="MobiDB-lite"/>
    </source>
</evidence>
<name>A0A1H9XNQ2_9PSEU</name>
<accession>A0A1H9XNQ2</accession>
<sequence length="80" mass="8602">MAHSNPEVRQAQSRYATRTRELGPNHPETQAAQAEFRSERYMAAVRAAVADAPPLTSEQRARIAAILAPVTVASGTEEAA</sequence>
<evidence type="ECO:0008006" key="4">
    <source>
        <dbReference type="Google" id="ProtNLM"/>
    </source>
</evidence>
<dbReference type="EMBL" id="FOFT01000016">
    <property type="protein sequence ID" value="SES47795.1"/>
    <property type="molecule type" value="Genomic_DNA"/>
</dbReference>
<evidence type="ECO:0000313" key="2">
    <source>
        <dbReference type="EMBL" id="SES47795.1"/>
    </source>
</evidence>
<gene>
    <name evidence="2" type="ORF">SAMN05216195_11629</name>
</gene>
<reference evidence="3" key="1">
    <citation type="submission" date="2016-10" db="EMBL/GenBank/DDBJ databases">
        <authorList>
            <person name="Varghese N."/>
            <person name="Submissions S."/>
        </authorList>
    </citation>
    <scope>NUCLEOTIDE SEQUENCE [LARGE SCALE GENOMIC DNA]</scope>
    <source>
        <strain evidence="3">CGMCC 4.578</strain>
    </source>
</reference>
<dbReference type="AlphaFoldDB" id="A0A1H9XNQ2"/>
<dbReference type="RefSeq" id="WP_114773898.1">
    <property type="nucleotide sequence ID" value="NZ_FOFT01000016.1"/>
</dbReference>
<dbReference type="Proteomes" id="UP000199028">
    <property type="component" value="Unassembled WGS sequence"/>
</dbReference>
<feature type="region of interest" description="Disordered" evidence="1">
    <location>
        <begin position="1"/>
        <end position="33"/>
    </location>
</feature>
<organism evidence="2 3">
    <name type="scientific">Lentzea flaviverrucosa</name>
    <dbReference type="NCBI Taxonomy" id="200379"/>
    <lineage>
        <taxon>Bacteria</taxon>
        <taxon>Bacillati</taxon>
        <taxon>Actinomycetota</taxon>
        <taxon>Actinomycetes</taxon>
        <taxon>Pseudonocardiales</taxon>
        <taxon>Pseudonocardiaceae</taxon>
        <taxon>Lentzea</taxon>
    </lineage>
</organism>
<protein>
    <recommendedName>
        <fullName evidence="4">Tetratricopeptide repeat-containing protein</fullName>
    </recommendedName>
</protein>